<evidence type="ECO:0000256" key="1">
    <source>
        <dbReference type="ARBA" id="ARBA00009410"/>
    </source>
</evidence>
<dbReference type="Pfam" id="PF01266">
    <property type="entry name" value="DAO"/>
    <property type="match status" value="1"/>
</dbReference>
<dbReference type="GO" id="GO:0005886">
    <property type="term" value="C:plasma membrane"/>
    <property type="evidence" value="ECO:0007669"/>
    <property type="project" value="TreeGrafter"/>
</dbReference>
<keyword evidence="2" id="KW-0560">Oxidoreductase</keyword>
<evidence type="ECO:0000259" key="3">
    <source>
        <dbReference type="Pfam" id="PF01266"/>
    </source>
</evidence>
<sequence>MRALILGGGVAGISAAYQLQQDGYDVTVLERAERVAEGASFGNAGMIAPGHSFVWSSPKAPMTLLKSLYLKDQALRFKLSADPHLWVWSWKFLMQCTAEKARRNTLLKHRLAVHSQAVLQSVVAKEGIEYDRTSSGILYFHRSQSALDQGVRNMELLASDGQDIRVIDGDEIERREPALASSRGKIAGGILCPSDETGDSAKFTRALAGLVQTRGGKILTGTTITAIEKAGDAITRVLTDRGDYKADIYVLCLGSESPILARSIGLDLPIYPIKGYSLTIPITDPDLAPKLPVLDEHNLVGITPMGDRIRVTATAEFAGYDRSHKPSDFAFMKKVTQELFPKGIAYDRAEMWAGLRPMTPDNLPVLGRRIFKNLWLNTGHGHIGWTMSHGSAAIIADLVAGRPAPIPLDGIIEAEHRAPLQLSEISYQL</sequence>
<evidence type="ECO:0000313" key="5">
    <source>
        <dbReference type="Proteomes" id="UP000026941"/>
    </source>
</evidence>
<dbReference type="GeneID" id="86851035"/>
<dbReference type="GO" id="GO:0005737">
    <property type="term" value="C:cytoplasm"/>
    <property type="evidence" value="ECO:0007669"/>
    <property type="project" value="TreeGrafter"/>
</dbReference>
<accession>A0AA87Q5X5</accession>
<dbReference type="PANTHER" id="PTHR13847:SF280">
    <property type="entry name" value="D-AMINO ACID DEHYDROGENASE"/>
    <property type="match status" value="1"/>
</dbReference>
<dbReference type="GO" id="GO:0055130">
    <property type="term" value="P:D-alanine catabolic process"/>
    <property type="evidence" value="ECO:0007669"/>
    <property type="project" value="TreeGrafter"/>
</dbReference>
<comment type="similarity">
    <text evidence="1">Belongs to the DadA oxidoreductase family.</text>
</comment>
<comment type="caution">
    <text evidence="4">The sequence shown here is derived from an EMBL/GenBank/DDBJ whole genome shotgun (WGS) entry which is preliminary data.</text>
</comment>
<dbReference type="InterPro" id="IPR006076">
    <property type="entry name" value="FAD-dep_OxRdtase"/>
</dbReference>
<dbReference type="InterPro" id="IPR036188">
    <property type="entry name" value="FAD/NAD-bd_sf"/>
</dbReference>
<gene>
    <name evidence="4" type="primary">dadA</name>
    <name evidence="4" type="ORF">RRH01S_03_01460</name>
</gene>
<proteinExistence type="inferred from homology"/>
<dbReference type="NCBIfam" id="NF001933">
    <property type="entry name" value="PRK00711.1"/>
    <property type="match status" value="1"/>
</dbReference>
<dbReference type="RefSeq" id="WP_034522493.1">
    <property type="nucleotide sequence ID" value="NZ_BAYX01000003.1"/>
</dbReference>
<feature type="domain" description="FAD dependent oxidoreductase" evidence="3">
    <location>
        <begin position="3"/>
        <end position="398"/>
    </location>
</feature>
<dbReference type="Proteomes" id="UP000026941">
    <property type="component" value="Unassembled WGS sequence"/>
</dbReference>
<name>A0AA87Q5X5_RHIRH</name>
<dbReference type="SUPFAM" id="SSF51905">
    <property type="entry name" value="FAD/NAD(P)-binding domain"/>
    <property type="match status" value="1"/>
</dbReference>
<dbReference type="SUPFAM" id="SSF54373">
    <property type="entry name" value="FAD-linked reductases, C-terminal domain"/>
    <property type="match status" value="1"/>
</dbReference>
<dbReference type="EMBL" id="BAYX01000003">
    <property type="protein sequence ID" value="GAJ92077.1"/>
    <property type="molecule type" value="Genomic_DNA"/>
</dbReference>
<dbReference type="Gene3D" id="3.50.50.60">
    <property type="entry name" value="FAD/NAD(P)-binding domain"/>
    <property type="match status" value="2"/>
</dbReference>
<protein>
    <submittedName>
        <fullName evidence="4">D-amino acid dehydrogenase small subunit</fullName>
    </submittedName>
</protein>
<evidence type="ECO:0000313" key="4">
    <source>
        <dbReference type="EMBL" id="GAJ92077.1"/>
    </source>
</evidence>
<dbReference type="AlphaFoldDB" id="A0AA87Q5X5"/>
<dbReference type="Gene3D" id="3.30.9.10">
    <property type="entry name" value="D-Amino Acid Oxidase, subunit A, domain 2"/>
    <property type="match status" value="1"/>
</dbReference>
<organism evidence="4 5">
    <name type="scientific">Rhizobium rhizogenes NBRC 13257</name>
    <dbReference type="NCBI Taxonomy" id="1220581"/>
    <lineage>
        <taxon>Bacteria</taxon>
        <taxon>Pseudomonadati</taxon>
        <taxon>Pseudomonadota</taxon>
        <taxon>Alphaproteobacteria</taxon>
        <taxon>Hyphomicrobiales</taxon>
        <taxon>Rhizobiaceae</taxon>
        <taxon>Rhizobium/Agrobacterium group</taxon>
        <taxon>Rhizobium</taxon>
    </lineage>
</organism>
<reference evidence="4 5" key="1">
    <citation type="submission" date="2014-05" db="EMBL/GenBank/DDBJ databases">
        <title>Whole genome shotgun sequence of Rhizobium rhizogenes NBRC 13257.</title>
        <authorList>
            <person name="Katano-Makiyama Y."/>
            <person name="Hosoyama A."/>
            <person name="Hashimoto M."/>
            <person name="Hosoyama Y."/>
            <person name="Noguchi M."/>
            <person name="Tsuchikane K."/>
            <person name="Kimura A."/>
            <person name="Ohji S."/>
            <person name="Ichikawa N."/>
            <person name="Yamazoe A."/>
            <person name="Fujita N."/>
        </authorList>
    </citation>
    <scope>NUCLEOTIDE SEQUENCE [LARGE SCALE GENOMIC DNA]</scope>
    <source>
        <strain evidence="4 5">NBRC 13257</strain>
    </source>
</reference>
<evidence type="ECO:0000256" key="2">
    <source>
        <dbReference type="ARBA" id="ARBA00023002"/>
    </source>
</evidence>
<dbReference type="GO" id="GO:0008718">
    <property type="term" value="F:D-amino-acid dehydrogenase activity"/>
    <property type="evidence" value="ECO:0007669"/>
    <property type="project" value="TreeGrafter"/>
</dbReference>
<dbReference type="PANTHER" id="PTHR13847">
    <property type="entry name" value="SARCOSINE DEHYDROGENASE-RELATED"/>
    <property type="match status" value="1"/>
</dbReference>